<keyword evidence="6" id="KW-1185">Reference proteome</keyword>
<accession>A0A9W8V810</accession>
<dbReference type="CDD" id="cd05251">
    <property type="entry name" value="NmrA_like_SDR_a"/>
    <property type="match status" value="1"/>
</dbReference>
<dbReference type="Gene3D" id="3.90.25.10">
    <property type="entry name" value="UDP-galactose 4-epimerase, domain 1"/>
    <property type="match status" value="1"/>
</dbReference>
<reference evidence="5" key="1">
    <citation type="submission" date="2022-09" db="EMBL/GenBank/DDBJ databases">
        <title>Fusarium specimens isolated from Avocado Roots.</title>
        <authorList>
            <person name="Stajich J."/>
            <person name="Roper C."/>
            <person name="Heimlech-Rivalta G."/>
        </authorList>
    </citation>
    <scope>NUCLEOTIDE SEQUENCE</scope>
    <source>
        <strain evidence="5">CF00136</strain>
    </source>
</reference>
<keyword evidence="3" id="KW-0560">Oxidoreductase</keyword>
<keyword evidence="2" id="KW-0521">NADP</keyword>
<dbReference type="PANTHER" id="PTHR42748">
    <property type="entry name" value="NITROGEN METABOLITE REPRESSION PROTEIN NMRA FAMILY MEMBER"/>
    <property type="match status" value="1"/>
</dbReference>
<dbReference type="EMBL" id="JAOQAZ010000048">
    <property type="protein sequence ID" value="KAJ4245087.1"/>
    <property type="molecule type" value="Genomic_DNA"/>
</dbReference>
<dbReference type="Pfam" id="PF05368">
    <property type="entry name" value="NmrA"/>
    <property type="match status" value="1"/>
</dbReference>
<gene>
    <name evidence="5" type="ORF">NW762_014298</name>
</gene>
<dbReference type="GO" id="GO:0005634">
    <property type="term" value="C:nucleus"/>
    <property type="evidence" value="ECO:0007669"/>
    <property type="project" value="TreeGrafter"/>
</dbReference>
<protein>
    <recommendedName>
        <fullName evidence="4">NmrA-like domain-containing protein</fullName>
    </recommendedName>
</protein>
<dbReference type="SUPFAM" id="SSF51735">
    <property type="entry name" value="NAD(P)-binding Rossmann-fold domains"/>
    <property type="match status" value="1"/>
</dbReference>
<dbReference type="InterPro" id="IPR036291">
    <property type="entry name" value="NAD(P)-bd_dom_sf"/>
</dbReference>
<comment type="similarity">
    <text evidence="1">Belongs to the NmrA-type oxidoreductase family.</text>
</comment>
<evidence type="ECO:0000259" key="4">
    <source>
        <dbReference type="Pfam" id="PF05368"/>
    </source>
</evidence>
<sequence length="308" mass="34216">MTATSPTVFVTGATGSQGSAVARQLRDIGWNVQATARNVDSPAAKELQALGVEVTAGDWDNEAVLKAAIEGCSCLFLNLTPNIATFSSEVPYARRILAIAKSVGVKHVIYSSAMSVKNFEKGKYYDPNHIVCQAFGWKREIEELVKGGGFDAWTILRGGFFMCNFLAPKVNMMYRDLVRTNKWTTAYTSDARMPMMDVEDLAKFAVAAFQDPGRFNEQTIEIASEKLSPDEIMQQLEEATERPMSSVFLTQKQIEEKLGSDLFVFVQLMSRDLGDKVDVESVKSWGIPVGTFKNFLQREHESLESTYA</sequence>
<dbReference type="OrthoDB" id="419598at2759"/>
<feature type="domain" description="NmrA-like" evidence="4">
    <location>
        <begin position="6"/>
        <end position="257"/>
    </location>
</feature>
<evidence type="ECO:0000256" key="3">
    <source>
        <dbReference type="ARBA" id="ARBA00023002"/>
    </source>
</evidence>
<dbReference type="PANTHER" id="PTHR42748:SF30">
    <property type="entry name" value="NMRA-LIKE DOMAIN-CONTAINING PROTEIN"/>
    <property type="match status" value="1"/>
</dbReference>
<dbReference type="GO" id="GO:0016491">
    <property type="term" value="F:oxidoreductase activity"/>
    <property type="evidence" value="ECO:0007669"/>
    <property type="project" value="UniProtKB-KW"/>
</dbReference>
<dbReference type="InterPro" id="IPR051164">
    <property type="entry name" value="NmrA-like_oxidored"/>
</dbReference>
<dbReference type="InterPro" id="IPR008030">
    <property type="entry name" value="NmrA-like"/>
</dbReference>
<dbReference type="AlphaFoldDB" id="A0A9W8V810"/>
<proteinExistence type="inferred from homology"/>
<dbReference type="Gene3D" id="3.40.50.720">
    <property type="entry name" value="NAD(P)-binding Rossmann-like Domain"/>
    <property type="match status" value="1"/>
</dbReference>
<evidence type="ECO:0000256" key="2">
    <source>
        <dbReference type="ARBA" id="ARBA00022857"/>
    </source>
</evidence>
<evidence type="ECO:0000313" key="6">
    <source>
        <dbReference type="Proteomes" id="UP001152049"/>
    </source>
</evidence>
<comment type="caution">
    <text evidence="5">The sequence shown here is derived from an EMBL/GenBank/DDBJ whole genome shotgun (WGS) entry which is preliminary data.</text>
</comment>
<evidence type="ECO:0000256" key="1">
    <source>
        <dbReference type="ARBA" id="ARBA00006328"/>
    </source>
</evidence>
<dbReference type="Proteomes" id="UP001152049">
    <property type="component" value="Unassembled WGS sequence"/>
</dbReference>
<evidence type="ECO:0000313" key="5">
    <source>
        <dbReference type="EMBL" id="KAJ4245087.1"/>
    </source>
</evidence>
<name>A0A9W8V810_9HYPO</name>
<organism evidence="5 6">
    <name type="scientific">Fusarium torreyae</name>
    <dbReference type="NCBI Taxonomy" id="1237075"/>
    <lineage>
        <taxon>Eukaryota</taxon>
        <taxon>Fungi</taxon>
        <taxon>Dikarya</taxon>
        <taxon>Ascomycota</taxon>
        <taxon>Pezizomycotina</taxon>
        <taxon>Sordariomycetes</taxon>
        <taxon>Hypocreomycetidae</taxon>
        <taxon>Hypocreales</taxon>
        <taxon>Nectriaceae</taxon>
        <taxon>Fusarium</taxon>
    </lineage>
</organism>